<feature type="compositionally biased region" description="Basic and acidic residues" evidence="4">
    <location>
        <begin position="323"/>
        <end position="334"/>
    </location>
</feature>
<dbReference type="GO" id="GO:0008234">
    <property type="term" value="F:cysteine-type peptidase activity"/>
    <property type="evidence" value="ECO:0007669"/>
    <property type="project" value="InterPro"/>
</dbReference>
<evidence type="ECO:0000256" key="2">
    <source>
        <dbReference type="ARBA" id="ARBA00022670"/>
    </source>
</evidence>
<dbReference type="PROSITE" id="PS50600">
    <property type="entry name" value="ULP_PROTEASE"/>
    <property type="match status" value="1"/>
</dbReference>
<evidence type="ECO:0000313" key="6">
    <source>
        <dbReference type="EMBL" id="KAK9932836.1"/>
    </source>
</evidence>
<feature type="domain" description="Ubiquitin-like protease family profile" evidence="5">
    <location>
        <begin position="68"/>
        <end position="240"/>
    </location>
</feature>
<proteinExistence type="inferred from homology"/>
<dbReference type="Pfam" id="PF02902">
    <property type="entry name" value="Peptidase_C48"/>
    <property type="match status" value="1"/>
</dbReference>
<comment type="caution">
    <text evidence="6">The sequence shown here is derived from an EMBL/GenBank/DDBJ whole genome shotgun (WGS) entry which is preliminary data.</text>
</comment>
<organism evidence="6 7">
    <name type="scientific">Rubus argutus</name>
    <name type="common">Southern blackberry</name>
    <dbReference type="NCBI Taxonomy" id="59490"/>
    <lineage>
        <taxon>Eukaryota</taxon>
        <taxon>Viridiplantae</taxon>
        <taxon>Streptophyta</taxon>
        <taxon>Embryophyta</taxon>
        <taxon>Tracheophyta</taxon>
        <taxon>Spermatophyta</taxon>
        <taxon>Magnoliopsida</taxon>
        <taxon>eudicotyledons</taxon>
        <taxon>Gunneridae</taxon>
        <taxon>Pentapetalae</taxon>
        <taxon>rosids</taxon>
        <taxon>fabids</taxon>
        <taxon>Rosales</taxon>
        <taxon>Rosaceae</taxon>
        <taxon>Rosoideae</taxon>
        <taxon>Rosoideae incertae sedis</taxon>
        <taxon>Rubus</taxon>
    </lineage>
</organism>
<dbReference type="GO" id="GO:0006508">
    <property type="term" value="P:proteolysis"/>
    <property type="evidence" value="ECO:0007669"/>
    <property type="project" value="UniProtKB-KW"/>
</dbReference>
<protein>
    <recommendedName>
        <fullName evidence="5">Ubiquitin-like protease family profile domain-containing protein</fullName>
    </recommendedName>
</protein>
<dbReference type="Proteomes" id="UP001457282">
    <property type="component" value="Unassembled WGS sequence"/>
</dbReference>
<sequence>MKIDSSEFGQIMGVPEGGSEVDLSGSIEVSRVEKSVEELKDIVVGTVSTKIASELKELLKVLKDKQDTEQKNEDTSANHEDNHTTRILKNHLVRYLATTTGHHMLRTEDDHLPRMAIRCLEPGKLVSSQSIAIHAAQEGHAELLEFGATARKRFTPIFQHAKGLKDCEKIFIPILDTATEPHHWFLMIWALDAIFEAENYCLFQKKWKFCSFTVRRPDCVPIQPNGFDCGIFMLKFMIDYDNASQIVGDEFDSINERVQLALRLLKHPNNLALSDIDKAMQESLLEDTIGTSAKRKTKTIKEIDEGMKHGVDENKGNKCTKVVKKERDVQKEEPLLPAKRGRGRPPGAKNKLKKQDKK</sequence>
<keyword evidence="7" id="KW-1185">Reference proteome</keyword>
<evidence type="ECO:0000256" key="3">
    <source>
        <dbReference type="ARBA" id="ARBA00022801"/>
    </source>
</evidence>
<dbReference type="SUPFAM" id="SSF54001">
    <property type="entry name" value="Cysteine proteinases"/>
    <property type="match status" value="1"/>
</dbReference>
<dbReference type="InterPro" id="IPR003653">
    <property type="entry name" value="Peptidase_C48_C"/>
</dbReference>
<gene>
    <name evidence="6" type="ORF">M0R45_020058</name>
</gene>
<feature type="region of interest" description="Disordered" evidence="4">
    <location>
        <begin position="309"/>
        <end position="358"/>
    </location>
</feature>
<dbReference type="Gene3D" id="3.40.395.10">
    <property type="entry name" value="Adenoviral Proteinase, Chain A"/>
    <property type="match status" value="1"/>
</dbReference>
<name>A0AAW1X765_RUBAR</name>
<comment type="similarity">
    <text evidence="1">Belongs to the peptidase C48 family.</text>
</comment>
<evidence type="ECO:0000313" key="7">
    <source>
        <dbReference type="Proteomes" id="UP001457282"/>
    </source>
</evidence>
<evidence type="ECO:0000259" key="5">
    <source>
        <dbReference type="PROSITE" id="PS50600"/>
    </source>
</evidence>
<keyword evidence="2" id="KW-0645">Protease</keyword>
<reference evidence="6 7" key="1">
    <citation type="journal article" date="2023" name="G3 (Bethesda)">
        <title>A chromosome-length genome assembly and annotation of blackberry (Rubus argutus, cv. 'Hillquist').</title>
        <authorList>
            <person name="Bruna T."/>
            <person name="Aryal R."/>
            <person name="Dudchenko O."/>
            <person name="Sargent D.J."/>
            <person name="Mead D."/>
            <person name="Buti M."/>
            <person name="Cavallini A."/>
            <person name="Hytonen T."/>
            <person name="Andres J."/>
            <person name="Pham M."/>
            <person name="Weisz D."/>
            <person name="Mascagni F."/>
            <person name="Usai G."/>
            <person name="Natali L."/>
            <person name="Bassil N."/>
            <person name="Fernandez G.E."/>
            <person name="Lomsadze A."/>
            <person name="Armour M."/>
            <person name="Olukolu B."/>
            <person name="Poorten T."/>
            <person name="Britton C."/>
            <person name="Davik J."/>
            <person name="Ashrafi H."/>
            <person name="Aiden E.L."/>
            <person name="Borodovsky M."/>
            <person name="Worthington M."/>
        </authorList>
    </citation>
    <scope>NUCLEOTIDE SEQUENCE [LARGE SCALE GENOMIC DNA]</scope>
    <source>
        <strain evidence="6">PI 553951</strain>
    </source>
</reference>
<dbReference type="AlphaFoldDB" id="A0AAW1X765"/>
<accession>A0AAW1X765</accession>
<evidence type="ECO:0000256" key="4">
    <source>
        <dbReference type="SAM" id="MobiDB-lite"/>
    </source>
</evidence>
<dbReference type="EMBL" id="JBEDUW010000004">
    <property type="protein sequence ID" value="KAK9932836.1"/>
    <property type="molecule type" value="Genomic_DNA"/>
</dbReference>
<evidence type="ECO:0000256" key="1">
    <source>
        <dbReference type="ARBA" id="ARBA00005234"/>
    </source>
</evidence>
<keyword evidence="3" id="KW-0378">Hydrolase</keyword>
<feature type="region of interest" description="Disordered" evidence="4">
    <location>
        <begin position="1"/>
        <end position="22"/>
    </location>
</feature>
<dbReference type="InterPro" id="IPR038765">
    <property type="entry name" value="Papain-like_cys_pep_sf"/>
</dbReference>